<feature type="chain" id="PRO_5043754646" description="Secreted protein" evidence="2">
    <location>
        <begin position="26"/>
        <end position="215"/>
    </location>
</feature>
<dbReference type="Proteomes" id="UP001392437">
    <property type="component" value="Unassembled WGS sequence"/>
</dbReference>
<evidence type="ECO:0000313" key="3">
    <source>
        <dbReference type="EMBL" id="KAK8097191.1"/>
    </source>
</evidence>
<dbReference type="PANTHER" id="PTHR35605">
    <property type="entry name" value="ECP2 EFFECTOR PROTEIN DOMAIN-CONTAINING PROTEIN-RELATED"/>
    <property type="match status" value="1"/>
</dbReference>
<name>A0AAW0QD16_9PEZI</name>
<dbReference type="AlphaFoldDB" id="A0AAW0QD16"/>
<evidence type="ECO:0000256" key="1">
    <source>
        <dbReference type="SAM" id="MobiDB-lite"/>
    </source>
</evidence>
<proteinExistence type="predicted"/>
<feature type="compositionally biased region" description="Polar residues" evidence="1">
    <location>
        <begin position="31"/>
        <end position="45"/>
    </location>
</feature>
<organism evidence="3 4">
    <name type="scientific">Apiospora kogelbergensis</name>
    <dbReference type="NCBI Taxonomy" id="1337665"/>
    <lineage>
        <taxon>Eukaryota</taxon>
        <taxon>Fungi</taxon>
        <taxon>Dikarya</taxon>
        <taxon>Ascomycota</taxon>
        <taxon>Pezizomycotina</taxon>
        <taxon>Sordariomycetes</taxon>
        <taxon>Xylariomycetidae</taxon>
        <taxon>Amphisphaeriales</taxon>
        <taxon>Apiosporaceae</taxon>
        <taxon>Apiospora</taxon>
    </lineage>
</organism>
<protein>
    <recommendedName>
        <fullName evidence="5">Secreted protein</fullName>
    </recommendedName>
</protein>
<keyword evidence="4" id="KW-1185">Reference proteome</keyword>
<feature type="region of interest" description="Disordered" evidence="1">
    <location>
        <begin position="29"/>
        <end position="49"/>
    </location>
</feature>
<sequence length="215" mass="24227">MFTKVNRMTLLGAVLCSYAAFTVEAAPSPTTPSNYLDQDGPSNDANRSRPTHWKLAIEEGGPIMEFNGSLQEVEKQIQAIKPDFEFKPVDLINDTMTLNQQDISRQCLPTYRNSPRTTRIQEGINYLRSLGDAKCGGNGGSDGETCSQISCSYNAAIQWCNMGTDYYETTCSAFANYAQDILDHCSNEWHWRVRGYEDDTTSDHHIRVKVERSWC</sequence>
<evidence type="ECO:0008006" key="5">
    <source>
        <dbReference type="Google" id="ProtNLM"/>
    </source>
</evidence>
<gene>
    <name evidence="3" type="ORF">PG999_013135</name>
</gene>
<comment type="caution">
    <text evidence="3">The sequence shown here is derived from an EMBL/GenBank/DDBJ whole genome shotgun (WGS) entry which is preliminary data.</text>
</comment>
<dbReference type="EMBL" id="JAQQWP010000010">
    <property type="protein sequence ID" value="KAK8097191.1"/>
    <property type="molecule type" value="Genomic_DNA"/>
</dbReference>
<accession>A0AAW0QD16</accession>
<reference evidence="3 4" key="1">
    <citation type="submission" date="2023-01" db="EMBL/GenBank/DDBJ databases">
        <title>Analysis of 21 Apiospora genomes using comparative genomics revels a genus with tremendous synthesis potential of carbohydrate active enzymes and secondary metabolites.</title>
        <authorList>
            <person name="Sorensen T."/>
        </authorList>
    </citation>
    <scope>NUCLEOTIDE SEQUENCE [LARGE SCALE GENOMIC DNA]</scope>
    <source>
        <strain evidence="3 4">CBS 117206</strain>
    </source>
</reference>
<dbReference type="PANTHER" id="PTHR35605:SF1">
    <property type="entry name" value="ECP2 EFFECTOR PROTEIN DOMAIN-CONTAINING PROTEIN-RELATED"/>
    <property type="match status" value="1"/>
</dbReference>
<keyword evidence="2" id="KW-0732">Signal</keyword>
<evidence type="ECO:0000256" key="2">
    <source>
        <dbReference type="SAM" id="SignalP"/>
    </source>
</evidence>
<feature type="signal peptide" evidence="2">
    <location>
        <begin position="1"/>
        <end position="25"/>
    </location>
</feature>
<evidence type="ECO:0000313" key="4">
    <source>
        <dbReference type="Proteomes" id="UP001392437"/>
    </source>
</evidence>